<dbReference type="Pfam" id="PF15949">
    <property type="entry name" value="DUF4757"/>
    <property type="match status" value="1"/>
</dbReference>
<name>A0ABD0YKN4_9HEMI</name>
<feature type="compositionally biased region" description="Basic and acidic residues" evidence="2">
    <location>
        <begin position="364"/>
        <end position="379"/>
    </location>
</feature>
<feature type="compositionally biased region" description="Basic and acidic residues" evidence="2">
    <location>
        <begin position="280"/>
        <end position="311"/>
    </location>
</feature>
<dbReference type="Proteomes" id="UP001558652">
    <property type="component" value="Unassembled WGS sequence"/>
</dbReference>
<feature type="non-terminal residue" evidence="4">
    <location>
        <position position="1"/>
    </location>
</feature>
<feature type="coiled-coil region" evidence="1">
    <location>
        <begin position="40"/>
        <end position="77"/>
    </location>
</feature>
<feature type="compositionally biased region" description="Polar residues" evidence="2">
    <location>
        <begin position="1"/>
        <end position="14"/>
    </location>
</feature>
<accession>A0ABD0YKN4</accession>
<feature type="compositionally biased region" description="Polar residues" evidence="2">
    <location>
        <begin position="226"/>
        <end position="238"/>
    </location>
</feature>
<feature type="region of interest" description="Disordered" evidence="2">
    <location>
        <begin position="98"/>
        <end position="199"/>
    </location>
</feature>
<dbReference type="AlphaFoldDB" id="A0ABD0YKN4"/>
<feature type="compositionally biased region" description="Polar residues" evidence="2">
    <location>
        <begin position="144"/>
        <end position="157"/>
    </location>
</feature>
<feature type="region of interest" description="Disordered" evidence="2">
    <location>
        <begin position="364"/>
        <end position="386"/>
    </location>
</feature>
<comment type="caution">
    <text evidence="4">The sequence shown here is derived from an EMBL/GenBank/DDBJ whole genome shotgun (WGS) entry which is preliminary data.</text>
</comment>
<evidence type="ECO:0000256" key="1">
    <source>
        <dbReference type="SAM" id="Coils"/>
    </source>
</evidence>
<dbReference type="EMBL" id="JBFDAA010000006">
    <property type="protein sequence ID" value="KAL1131754.1"/>
    <property type="molecule type" value="Genomic_DNA"/>
</dbReference>
<evidence type="ECO:0000313" key="5">
    <source>
        <dbReference type="Proteomes" id="UP001558652"/>
    </source>
</evidence>
<feature type="compositionally biased region" description="Polar residues" evidence="2">
    <location>
        <begin position="256"/>
        <end position="278"/>
    </location>
</feature>
<keyword evidence="1" id="KW-0175">Coiled coil</keyword>
<organism evidence="4 5">
    <name type="scientific">Ranatra chinensis</name>
    <dbReference type="NCBI Taxonomy" id="642074"/>
    <lineage>
        <taxon>Eukaryota</taxon>
        <taxon>Metazoa</taxon>
        <taxon>Ecdysozoa</taxon>
        <taxon>Arthropoda</taxon>
        <taxon>Hexapoda</taxon>
        <taxon>Insecta</taxon>
        <taxon>Pterygota</taxon>
        <taxon>Neoptera</taxon>
        <taxon>Paraneoptera</taxon>
        <taxon>Hemiptera</taxon>
        <taxon>Heteroptera</taxon>
        <taxon>Panheteroptera</taxon>
        <taxon>Nepomorpha</taxon>
        <taxon>Nepidae</taxon>
        <taxon>Ranatrinae</taxon>
        <taxon>Ranatra</taxon>
    </lineage>
</organism>
<sequence length="769" mass="86052">RQSSGDNVETTSVGRVSKLTGPKPLVDPLQFVKTGPCDLFRSAQEQLKRVEELKKTKKQIRDEAEEWQSNLDNWKCSRRKRQEHIIERVVEVKKMELEEHERNRRRSKTFNEMMQDRNIRGRKSSLPVYQDDSNDLSDLGIGNGDNSLSQDSCGTSTDSDHERGISLDQTPGKRFEKASVQNGENDTEVKEDGTSDPADVEEYTYERAIQGYVNFAENRVNKSRTARSSTVVTKNLPNGQAKGCPPVPIKPRRSSTPRIGNSVSQIEQRKFSISSMELSESAKKQPDVPKVDISKRKELFEKSTEQDESSKKLNRSCSTELSSAKSIKERLSSLKEQTGSGKVPCVNKLPTDYSVKDRLSDIEKMKANDDQNQPKRKSSEQLTTKSIKERLSSLEKVKNSSQKTQQNPVEPTITLKERLSSLQSACSKESTNAEPHSNEKLNIHEREVEECYRINQSDKYERAFSPDGLYSNKTQQHYRHRSLDSLDIDNDGASNDTFERVQSLEDLDYCRNYPASSLSGDTDREDSGIHTADVSSCVSQADDYDLHMDTNSDDIKLHHQPTIVEENKVGQYENPFNAQDTSCVYPYGDSNDGHSVSPQAFGSSLDSAEENGVLDEFANSNVSLKNDALLAQPLPIILESPEAFPNPLKMVDGVLDSKRCTLTDDVSCQNTSLDEAHTRQDNEVGSDGASSVCILEKSSSNPASNQTLLLEDSTNISDCSSMVNVSHVEINEQIIEDIESGYKCKTDSANSVISKKPVDDPSTYNYQVR</sequence>
<proteinExistence type="predicted"/>
<gene>
    <name evidence="4" type="ORF">AAG570_011367</name>
</gene>
<feature type="compositionally biased region" description="Polar residues" evidence="2">
    <location>
        <begin position="315"/>
        <end position="325"/>
    </location>
</feature>
<evidence type="ECO:0000313" key="4">
    <source>
        <dbReference type="EMBL" id="KAL1131754.1"/>
    </source>
</evidence>
<feature type="region of interest" description="Disordered" evidence="2">
    <location>
        <begin position="1"/>
        <end position="21"/>
    </location>
</feature>
<feature type="region of interest" description="Disordered" evidence="2">
    <location>
        <begin position="222"/>
        <end position="349"/>
    </location>
</feature>
<feature type="domain" description="DUF4757" evidence="3">
    <location>
        <begin position="47"/>
        <end position="116"/>
    </location>
</feature>
<evidence type="ECO:0000259" key="3">
    <source>
        <dbReference type="Pfam" id="PF15949"/>
    </source>
</evidence>
<protein>
    <recommendedName>
        <fullName evidence="3">DUF4757 domain-containing protein</fullName>
    </recommendedName>
</protein>
<keyword evidence="5" id="KW-1185">Reference proteome</keyword>
<dbReference type="InterPro" id="IPR031865">
    <property type="entry name" value="DUF4757"/>
</dbReference>
<evidence type="ECO:0000256" key="2">
    <source>
        <dbReference type="SAM" id="MobiDB-lite"/>
    </source>
</evidence>
<reference evidence="4 5" key="1">
    <citation type="submission" date="2024-07" db="EMBL/GenBank/DDBJ databases">
        <title>Chromosome-level genome assembly of the water stick insect Ranatra chinensis (Heteroptera: Nepidae).</title>
        <authorList>
            <person name="Liu X."/>
        </authorList>
    </citation>
    <scope>NUCLEOTIDE SEQUENCE [LARGE SCALE GENOMIC DNA]</scope>
    <source>
        <strain evidence="4">Cailab_2021Rc</strain>
        <tissue evidence="4">Muscle</tissue>
    </source>
</reference>
<feature type="compositionally biased region" description="Basic and acidic residues" evidence="2">
    <location>
        <begin position="158"/>
        <end position="177"/>
    </location>
</feature>